<dbReference type="EMBL" id="KE504127">
    <property type="protein sequence ID" value="EPT04360.1"/>
    <property type="molecule type" value="Genomic_DNA"/>
</dbReference>
<evidence type="ECO:0000256" key="1">
    <source>
        <dbReference type="SAM" id="MobiDB-lite"/>
    </source>
</evidence>
<dbReference type="AlphaFoldDB" id="S8G208"/>
<name>S8G208_FOMSC</name>
<protein>
    <submittedName>
        <fullName evidence="2">Uncharacterized protein</fullName>
    </submittedName>
</protein>
<dbReference type="Proteomes" id="UP000015241">
    <property type="component" value="Unassembled WGS sequence"/>
</dbReference>
<feature type="compositionally biased region" description="Basic and acidic residues" evidence="1">
    <location>
        <begin position="157"/>
        <end position="175"/>
    </location>
</feature>
<organism evidence="2 3">
    <name type="scientific">Fomitopsis schrenkii</name>
    <name type="common">Brown rot fungus</name>
    <dbReference type="NCBI Taxonomy" id="2126942"/>
    <lineage>
        <taxon>Eukaryota</taxon>
        <taxon>Fungi</taxon>
        <taxon>Dikarya</taxon>
        <taxon>Basidiomycota</taxon>
        <taxon>Agaricomycotina</taxon>
        <taxon>Agaricomycetes</taxon>
        <taxon>Polyporales</taxon>
        <taxon>Fomitopsis</taxon>
    </lineage>
</organism>
<accession>S8G208</accession>
<keyword evidence="3" id="KW-1185">Reference proteome</keyword>
<sequence length="185" mass="20250">MSSGYEPAYYALNNADPYYVRQPERQQTRMPTLPMRADTAMSMPAEPGSPLYLAVPGRGSWLGNSFAEEAHSSATPSCTNSVYSTYNMYEPAAAYYYPEPHPPIADQCISPVEMYPPSANSAEEPSPVDRAGEYYRGMSRAVEAVADNFMGSLVVKDHGDARGPLERPSGRRQEDESQCGCCVIA</sequence>
<evidence type="ECO:0000313" key="2">
    <source>
        <dbReference type="EMBL" id="EPT04360.1"/>
    </source>
</evidence>
<feature type="region of interest" description="Disordered" evidence="1">
    <location>
        <begin position="157"/>
        <end position="177"/>
    </location>
</feature>
<proteinExistence type="predicted"/>
<dbReference type="InParanoid" id="S8G208"/>
<reference evidence="2 3" key="1">
    <citation type="journal article" date="2012" name="Science">
        <title>The Paleozoic origin of enzymatic lignin decomposition reconstructed from 31 fungal genomes.</title>
        <authorList>
            <person name="Floudas D."/>
            <person name="Binder M."/>
            <person name="Riley R."/>
            <person name="Barry K."/>
            <person name="Blanchette R.A."/>
            <person name="Henrissat B."/>
            <person name="Martinez A.T."/>
            <person name="Otillar R."/>
            <person name="Spatafora J.W."/>
            <person name="Yadav J.S."/>
            <person name="Aerts A."/>
            <person name="Benoit I."/>
            <person name="Boyd A."/>
            <person name="Carlson A."/>
            <person name="Copeland A."/>
            <person name="Coutinho P.M."/>
            <person name="de Vries R.P."/>
            <person name="Ferreira P."/>
            <person name="Findley K."/>
            <person name="Foster B."/>
            <person name="Gaskell J."/>
            <person name="Glotzer D."/>
            <person name="Gorecki P."/>
            <person name="Heitman J."/>
            <person name="Hesse C."/>
            <person name="Hori C."/>
            <person name="Igarashi K."/>
            <person name="Jurgens J.A."/>
            <person name="Kallen N."/>
            <person name="Kersten P."/>
            <person name="Kohler A."/>
            <person name="Kuees U."/>
            <person name="Kumar T.K.A."/>
            <person name="Kuo A."/>
            <person name="LaButti K."/>
            <person name="Larrondo L.F."/>
            <person name="Lindquist E."/>
            <person name="Ling A."/>
            <person name="Lombard V."/>
            <person name="Lucas S."/>
            <person name="Lundell T."/>
            <person name="Martin R."/>
            <person name="McLaughlin D.J."/>
            <person name="Morgenstern I."/>
            <person name="Morin E."/>
            <person name="Murat C."/>
            <person name="Nagy L.G."/>
            <person name="Nolan M."/>
            <person name="Ohm R.A."/>
            <person name="Patyshakuliyeva A."/>
            <person name="Rokas A."/>
            <person name="Ruiz-Duenas F.J."/>
            <person name="Sabat G."/>
            <person name="Salamov A."/>
            <person name="Samejima M."/>
            <person name="Schmutz J."/>
            <person name="Slot J.C."/>
            <person name="St John F."/>
            <person name="Stenlid J."/>
            <person name="Sun H."/>
            <person name="Sun S."/>
            <person name="Syed K."/>
            <person name="Tsang A."/>
            <person name="Wiebenga A."/>
            <person name="Young D."/>
            <person name="Pisabarro A."/>
            <person name="Eastwood D.C."/>
            <person name="Martin F."/>
            <person name="Cullen D."/>
            <person name="Grigoriev I.V."/>
            <person name="Hibbett D.S."/>
        </authorList>
    </citation>
    <scope>NUCLEOTIDE SEQUENCE</scope>
    <source>
        <strain evidence="3">FP-58527</strain>
    </source>
</reference>
<evidence type="ECO:0000313" key="3">
    <source>
        <dbReference type="Proteomes" id="UP000015241"/>
    </source>
</evidence>
<gene>
    <name evidence="2" type="ORF">FOMPIDRAFT_1046229</name>
</gene>
<dbReference type="HOGENOM" id="CLU_1461356_0_0_1"/>